<keyword evidence="2" id="KW-0285">Flavoprotein</keyword>
<dbReference type="GO" id="GO:0071949">
    <property type="term" value="F:FAD binding"/>
    <property type="evidence" value="ECO:0007669"/>
    <property type="project" value="InterPro"/>
</dbReference>
<dbReference type="InterPro" id="IPR016166">
    <property type="entry name" value="FAD-bd_PCMH"/>
</dbReference>
<feature type="domain" description="FAD-binding PCMH-type" evidence="5">
    <location>
        <begin position="1"/>
        <end position="175"/>
    </location>
</feature>
<name>A0A4R3N341_9GAMM</name>
<reference evidence="6 7" key="1">
    <citation type="submission" date="2019-03" db="EMBL/GenBank/DDBJ databases">
        <title>Genomic Encyclopedia of Type Strains, Phase IV (KMG-IV): sequencing the most valuable type-strain genomes for metagenomic binning, comparative biology and taxonomic classification.</title>
        <authorList>
            <person name="Goeker M."/>
        </authorList>
    </citation>
    <scope>NUCLEOTIDE SEQUENCE [LARGE SCALE GENOMIC DNA]</scope>
    <source>
        <strain evidence="6 7">DSM 13587</strain>
    </source>
</reference>
<gene>
    <name evidence="6" type="ORF">EDC35_10258</name>
</gene>
<evidence type="ECO:0000313" key="6">
    <source>
        <dbReference type="EMBL" id="TCT22727.1"/>
    </source>
</evidence>
<sequence>MNNDLTQDLQDRVRAAAAAATPLVLMGQGTKSFMGRATAGEPLELAGHAGILNYEPQELVITARAGTTLNEIETALAARGQMLPFEPPHFAPPDGPDATLGGAIACGLSGPARPYAGAARDLVLGARVLTGRAEVLRFGGEVMKNVAGYDVSRLMVGAYGTLGILLDVSLKVLPIPSVTRTLVQDCSMAEALTRMTRWAGQPLPVTATLWDGAQLWVRLAGAGQGVTEAAARIGGDPVDDDLAALFWREQVREQRHDFFAGETPLWRLSLPSSAPPLDLPGSQWIEWGGAQRWLRSELDAATIRARVEAVGGQATLFRGGDRTGAVFHPLPPALLQLHRQLKQAFDPQCILNPGRLYAAF</sequence>
<dbReference type="Proteomes" id="UP000295717">
    <property type="component" value="Unassembled WGS sequence"/>
</dbReference>
<evidence type="ECO:0000313" key="7">
    <source>
        <dbReference type="Proteomes" id="UP000295717"/>
    </source>
</evidence>
<dbReference type="NCBIfam" id="NF008439">
    <property type="entry name" value="PRK11282.1"/>
    <property type="match status" value="1"/>
</dbReference>
<dbReference type="InterPro" id="IPR016169">
    <property type="entry name" value="FAD-bd_PCMH_sub2"/>
</dbReference>
<proteinExistence type="predicted"/>
<dbReference type="RefSeq" id="WP_132975815.1">
    <property type="nucleotide sequence ID" value="NZ_SMAO01000002.1"/>
</dbReference>
<protein>
    <submittedName>
        <fullName evidence="6">Glycolate oxidase FAD binding subunit</fullName>
    </submittedName>
</protein>
<keyword evidence="4" id="KW-0560">Oxidoreductase</keyword>
<dbReference type="Pfam" id="PF02913">
    <property type="entry name" value="FAD-oxidase_C"/>
    <property type="match status" value="1"/>
</dbReference>
<keyword evidence="7" id="KW-1185">Reference proteome</keyword>
<dbReference type="InterPro" id="IPR004113">
    <property type="entry name" value="FAD-bd_oxidored_4_C"/>
</dbReference>
<accession>A0A4R3N341</accession>
<dbReference type="InterPro" id="IPR036318">
    <property type="entry name" value="FAD-bd_PCMH-like_sf"/>
</dbReference>
<comment type="caution">
    <text evidence="6">The sequence shown here is derived from an EMBL/GenBank/DDBJ whole genome shotgun (WGS) entry which is preliminary data.</text>
</comment>
<dbReference type="PROSITE" id="PS51387">
    <property type="entry name" value="FAD_PCMH"/>
    <property type="match status" value="1"/>
</dbReference>
<evidence type="ECO:0000256" key="1">
    <source>
        <dbReference type="ARBA" id="ARBA00001974"/>
    </source>
</evidence>
<organism evidence="6 7">
    <name type="scientific">Thiobaca trueperi</name>
    <dbReference type="NCBI Taxonomy" id="127458"/>
    <lineage>
        <taxon>Bacteria</taxon>
        <taxon>Pseudomonadati</taxon>
        <taxon>Pseudomonadota</taxon>
        <taxon>Gammaproteobacteria</taxon>
        <taxon>Chromatiales</taxon>
        <taxon>Chromatiaceae</taxon>
        <taxon>Thiobaca</taxon>
    </lineage>
</organism>
<dbReference type="EMBL" id="SMAO01000002">
    <property type="protein sequence ID" value="TCT22727.1"/>
    <property type="molecule type" value="Genomic_DNA"/>
</dbReference>
<dbReference type="OrthoDB" id="9811557at2"/>
<dbReference type="InterPro" id="IPR006094">
    <property type="entry name" value="Oxid_FAD_bind_N"/>
</dbReference>
<evidence type="ECO:0000259" key="5">
    <source>
        <dbReference type="PROSITE" id="PS51387"/>
    </source>
</evidence>
<dbReference type="Pfam" id="PF01565">
    <property type="entry name" value="FAD_binding_4"/>
    <property type="match status" value="1"/>
</dbReference>
<evidence type="ECO:0000256" key="4">
    <source>
        <dbReference type="ARBA" id="ARBA00023002"/>
    </source>
</evidence>
<evidence type="ECO:0000256" key="3">
    <source>
        <dbReference type="ARBA" id="ARBA00022827"/>
    </source>
</evidence>
<dbReference type="Gene3D" id="1.10.45.10">
    <property type="entry name" value="Vanillyl-alcohol Oxidase, Chain A, domain 4"/>
    <property type="match status" value="1"/>
</dbReference>
<dbReference type="SUPFAM" id="SSF56176">
    <property type="entry name" value="FAD-binding/transporter-associated domain-like"/>
    <property type="match status" value="1"/>
</dbReference>
<keyword evidence="3" id="KW-0274">FAD</keyword>
<dbReference type="GO" id="GO:0016491">
    <property type="term" value="F:oxidoreductase activity"/>
    <property type="evidence" value="ECO:0007669"/>
    <property type="project" value="UniProtKB-KW"/>
</dbReference>
<dbReference type="InterPro" id="IPR016171">
    <property type="entry name" value="Vanillyl_alc_oxidase_C-sub2"/>
</dbReference>
<dbReference type="SUPFAM" id="SSF55103">
    <property type="entry name" value="FAD-linked oxidases, C-terminal domain"/>
    <property type="match status" value="1"/>
</dbReference>
<dbReference type="Gene3D" id="3.30.465.10">
    <property type="match status" value="1"/>
</dbReference>
<dbReference type="PANTHER" id="PTHR11748">
    <property type="entry name" value="D-LACTATE DEHYDROGENASE"/>
    <property type="match status" value="1"/>
</dbReference>
<dbReference type="PANTHER" id="PTHR11748:SF103">
    <property type="entry name" value="GLYCOLATE OXIDASE SUBUNIT GLCE"/>
    <property type="match status" value="1"/>
</dbReference>
<dbReference type="InterPro" id="IPR016164">
    <property type="entry name" value="FAD-linked_Oxase-like_C"/>
</dbReference>
<dbReference type="AlphaFoldDB" id="A0A4R3N341"/>
<evidence type="ECO:0000256" key="2">
    <source>
        <dbReference type="ARBA" id="ARBA00022630"/>
    </source>
</evidence>
<comment type="cofactor">
    <cofactor evidence="1">
        <name>FAD</name>
        <dbReference type="ChEBI" id="CHEBI:57692"/>
    </cofactor>
</comment>